<evidence type="ECO:0000259" key="2">
    <source>
        <dbReference type="Pfam" id="PF17775"/>
    </source>
</evidence>
<comment type="caution">
    <text evidence="4">The sequence shown here is derived from an EMBL/GenBank/DDBJ whole genome shotgun (WGS) entry which is preliminary data.</text>
</comment>
<dbReference type="Pfam" id="PF17775">
    <property type="entry name" value="YchJ_M-like"/>
    <property type="match status" value="1"/>
</dbReference>
<accession>A0AAV1I8V9</accession>
<dbReference type="SUPFAM" id="SSF54427">
    <property type="entry name" value="NTF2-like"/>
    <property type="match status" value="1"/>
</dbReference>
<evidence type="ECO:0000313" key="4">
    <source>
        <dbReference type="EMBL" id="CAK0782950.1"/>
    </source>
</evidence>
<evidence type="ECO:0000259" key="3">
    <source>
        <dbReference type="Pfam" id="PF25569"/>
    </source>
</evidence>
<dbReference type="Proteomes" id="UP001314263">
    <property type="component" value="Unassembled WGS sequence"/>
</dbReference>
<feature type="compositionally biased region" description="Polar residues" evidence="1">
    <location>
        <begin position="360"/>
        <end position="373"/>
    </location>
</feature>
<feature type="region of interest" description="Disordered" evidence="1">
    <location>
        <begin position="1"/>
        <end position="21"/>
    </location>
</feature>
<evidence type="ECO:0000256" key="1">
    <source>
        <dbReference type="SAM" id="MobiDB-lite"/>
    </source>
</evidence>
<dbReference type="InterPro" id="IPR048469">
    <property type="entry name" value="YchJ-like_M"/>
</dbReference>
<dbReference type="Gene3D" id="3.10.450.50">
    <property type="match status" value="1"/>
</dbReference>
<feature type="domain" description="ZFYVE26-like TPR repeats" evidence="3">
    <location>
        <begin position="1360"/>
        <end position="1494"/>
    </location>
</feature>
<feature type="region of interest" description="Disordered" evidence="1">
    <location>
        <begin position="85"/>
        <end position="113"/>
    </location>
</feature>
<reference evidence="4 5" key="1">
    <citation type="submission" date="2023-10" db="EMBL/GenBank/DDBJ databases">
        <authorList>
            <person name="Maclean D."/>
            <person name="Macfadyen A."/>
        </authorList>
    </citation>
    <scope>NUCLEOTIDE SEQUENCE [LARGE SCALE GENOMIC DNA]</scope>
</reference>
<proteinExistence type="predicted"/>
<dbReference type="InterPro" id="IPR032710">
    <property type="entry name" value="NTF2-like_dom_sf"/>
</dbReference>
<dbReference type="Pfam" id="PF25569">
    <property type="entry name" value="TPR_ZFYVE26"/>
    <property type="match status" value="1"/>
</dbReference>
<dbReference type="EMBL" id="CAUYUE010000007">
    <property type="protein sequence ID" value="CAK0782950.1"/>
    <property type="molecule type" value="Genomic_DNA"/>
</dbReference>
<name>A0AAV1I8V9_9CHLO</name>
<dbReference type="PANTHER" id="PTHR35478">
    <property type="entry name" value="ZINC FINGER FYVE DOMAIN PROTEIN"/>
    <property type="match status" value="1"/>
</dbReference>
<feature type="compositionally biased region" description="Low complexity" evidence="1">
    <location>
        <begin position="103"/>
        <end position="112"/>
    </location>
</feature>
<gene>
    <name evidence="4" type="ORF">CVIRNUC_006145</name>
</gene>
<feature type="region of interest" description="Disordered" evidence="1">
    <location>
        <begin position="352"/>
        <end position="380"/>
    </location>
</feature>
<sequence>MAAAIAGTSPCTAGSSDRDTGAPQLAQERALGMLCCAMEKALRGGHQYLSGTLHNAAKALAHAQPQPGAHEALLAAGYGSRLRLDEASQSEDASSSGAPGEEQPQSPQQRPPNYLSAMLTYMAQVGDAVAEADPAPSEAQNYFAMLGETPGTLLPRLVAQWGCADSTAQRVAALLGADLVHEVLRAVIDPVKLSCGDASEHGAASPSDSPTRSACSCSTCAAAAHAAGERPAVTCRVLLPEHLSSGYVTPEEELTPQDLEAQALEAIDDSPILPILGSVGSASIKTSIRSLQAAVLKELHVIAPLRASFAAAVALIQSADALREGSAPLLPRAANVSSDSASRAGQPLDEIGKELHSSSDSDQPETWRSNKSALDSAAPATGPLQVMKEAVAEELLRLALLGGEQLEPLRQWLRLLLQSSPRLAGLRAIAEELGEVPAMLARDHRRTAKKLADAGRWAESVQVAQERGSLDDALLLRAIDGLADQVRDRPADTDARSLMWEWCHRLKDREAAVQAVIRHLEVWDLEQAREMQRWAQSHLVQDHAWQQDIQDRLHDLAFCQHILNNMAARSEFRTWQAIERLLSTDAVLLGRRLITCGAHAAAEELCARRQMPADFVIEAHVGSFRAMLSDSEGTNKLIDVMKRLETLQSGLAIDIALQLAAMPDEAAENVQLALLSWLQGRAAALNSGQLSALNALHLSRHVSQPWRDRLTHLLGQPELMVESLIMAQQFEAAQTILQQAPELQDDELLRHYARKSVSCHGADHVGAYEAGQAASNCGLRRPSDTALEMSAGVSLIPQVLSGRAKEDAIIRQHFRYLIAPDSWLLRSILSLSSSELAAAESALSVAADLAQQELSADLQTLQDDATLMEHALEAADAAVAVLGYAGEQLDSVAKTGLKSVRASAAVSMLRARLAELSRKADLIQLLLGNSVPVNMQSLASEEQVRHLMAKLLQQEHYGLAAYVGKRWCLPVWHVWERWALSLILLSRYEEAETRLSTALKLAEEGGDSTSPASITLSFVKALEETAPLNLDGLQSLCSALTTAALQEADDPMSATEYLKVLTGPRALPTPQAAAYKSLPEAQMVGRRFSLAQRLLQQHAPGSLLEFLFRHGRAAAACELLYPPSGASNEQAAHVPDGRYSVEELLDLSCRYGELRTLQRTLAAGGEGGRKALADICARLSQPPGHRSTGELVGAIDKLPIQDRLQFVQRCHLAMQRPELAGQACVQLSSLAPDFASAVRQLSNAVLHFESASAGAGSGALNKAELTQRIMLAQLQSAVYEDIAAAASSDGLSVLGLRLPGVIHSAVPKLSPGQCFLYEDSMGSGLPSAQERRLTVALQLLPRRFNLGFRALHAFCPEHTARIFVAVAGALAGLGRTAELRGLLQNIQGTVTPDEWDQVLAAAIDALAPTQRGQVGRWPAAWSGSEGFSSPAEELIQSMQSPHAQVEAFLKLSCCEEAFKVACKAKSAADVRKVMAEAGRAASTDVVAMCTEYLQGSAYKGCCEPFHDGEKLPPTPEALMRSRFSAFVKEDSDFLVDTTHPDNPKAQGSVMPNGKHSSTLREDCLATMRTIAWQQLRVVGTEEGSNADEGYVTFTASFRVLNQKGQRQKGNVLQRLHERGRFVREGARWLYVDGEVAVTADAK</sequence>
<organism evidence="4 5">
    <name type="scientific">Coccomyxa viridis</name>
    <dbReference type="NCBI Taxonomy" id="1274662"/>
    <lineage>
        <taxon>Eukaryota</taxon>
        <taxon>Viridiplantae</taxon>
        <taxon>Chlorophyta</taxon>
        <taxon>core chlorophytes</taxon>
        <taxon>Trebouxiophyceae</taxon>
        <taxon>Trebouxiophyceae incertae sedis</taxon>
        <taxon>Coccomyxaceae</taxon>
        <taxon>Coccomyxa</taxon>
    </lineage>
</organism>
<evidence type="ECO:0000313" key="5">
    <source>
        <dbReference type="Proteomes" id="UP001314263"/>
    </source>
</evidence>
<feature type="domain" description="YchJ-like middle NTF2-like" evidence="2">
    <location>
        <begin position="1514"/>
        <end position="1633"/>
    </location>
</feature>
<dbReference type="PANTHER" id="PTHR35478:SF1">
    <property type="entry name" value="ZINC FINGER FYVE DOMAIN-CONTAINING PROTEIN 26"/>
    <property type="match status" value="1"/>
</dbReference>
<keyword evidence="5" id="KW-1185">Reference proteome</keyword>
<dbReference type="InterPro" id="IPR057946">
    <property type="entry name" value="TPR_ZFYVE26"/>
</dbReference>
<protein>
    <submittedName>
        <fullName evidence="4">Uncharacterized protein</fullName>
    </submittedName>
</protein>